<dbReference type="Proteomes" id="UP000504636">
    <property type="component" value="Unplaced"/>
</dbReference>
<organism evidence="3">
    <name type="scientific">Mytilinidion resinicola</name>
    <dbReference type="NCBI Taxonomy" id="574789"/>
    <lineage>
        <taxon>Eukaryota</taxon>
        <taxon>Fungi</taxon>
        <taxon>Dikarya</taxon>
        <taxon>Ascomycota</taxon>
        <taxon>Pezizomycotina</taxon>
        <taxon>Dothideomycetes</taxon>
        <taxon>Pleosporomycetidae</taxon>
        <taxon>Mytilinidiales</taxon>
        <taxon>Mytilinidiaceae</taxon>
        <taxon>Mytilinidion</taxon>
    </lineage>
</organism>
<keyword evidence="4" id="KW-1185">Reference proteome</keyword>
<name>A0A6A6Y5U3_9PEZI</name>
<evidence type="ECO:0000313" key="4">
    <source>
        <dbReference type="Proteomes" id="UP000504636"/>
    </source>
</evidence>
<feature type="signal peptide" evidence="2">
    <location>
        <begin position="1"/>
        <end position="27"/>
    </location>
</feature>
<dbReference type="GeneID" id="54453742"/>
<proteinExistence type="predicted"/>
<evidence type="ECO:0000313" key="3">
    <source>
        <dbReference type="EMBL" id="KAF2804030.1"/>
    </source>
</evidence>
<evidence type="ECO:0000256" key="1">
    <source>
        <dbReference type="SAM" id="Phobius"/>
    </source>
</evidence>
<feature type="transmembrane region" description="Helical" evidence="1">
    <location>
        <begin position="116"/>
        <end position="141"/>
    </location>
</feature>
<keyword evidence="1" id="KW-0472">Membrane</keyword>
<dbReference type="AlphaFoldDB" id="A0A6A6Y5U3"/>
<dbReference type="RefSeq" id="XP_033570994.1">
    <property type="nucleotide sequence ID" value="XM_033712849.1"/>
</dbReference>
<keyword evidence="1" id="KW-0812">Transmembrane</keyword>
<feature type="transmembrane region" description="Helical" evidence="1">
    <location>
        <begin position="147"/>
        <end position="165"/>
    </location>
</feature>
<evidence type="ECO:0000256" key="2">
    <source>
        <dbReference type="SAM" id="SignalP"/>
    </source>
</evidence>
<accession>A0A6A6Y5U3</accession>
<gene>
    <name evidence="3 5" type="ORF">BDZ99DRAFT_158298</name>
</gene>
<keyword evidence="2" id="KW-0732">Signal</keyword>
<evidence type="ECO:0000313" key="5">
    <source>
        <dbReference type="RefSeq" id="XP_033570994.1"/>
    </source>
</evidence>
<reference evidence="3 5" key="1">
    <citation type="journal article" date="2020" name="Stud. Mycol.">
        <title>101 Dothideomycetes genomes: a test case for predicting lifestyles and emergence of pathogens.</title>
        <authorList>
            <person name="Haridas S."/>
            <person name="Albert R."/>
            <person name="Binder M."/>
            <person name="Bloem J."/>
            <person name="Labutti K."/>
            <person name="Salamov A."/>
            <person name="Andreopoulos B."/>
            <person name="Baker S."/>
            <person name="Barry K."/>
            <person name="Bills G."/>
            <person name="Bluhm B."/>
            <person name="Cannon C."/>
            <person name="Castanera R."/>
            <person name="Culley D."/>
            <person name="Daum C."/>
            <person name="Ezra D."/>
            <person name="Gonzalez J."/>
            <person name="Henrissat B."/>
            <person name="Kuo A."/>
            <person name="Liang C."/>
            <person name="Lipzen A."/>
            <person name="Lutzoni F."/>
            <person name="Magnuson J."/>
            <person name="Mondo S."/>
            <person name="Nolan M."/>
            <person name="Ohm R."/>
            <person name="Pangilinan J."/>
            <person name="Park H.-J."/>
            <person name="Ramirez L."/>
            <person name="Alfaro M."/>
            <person name="Sun H."/>
            <person name="Tritt A."/>
            <person name="Yoshinaga Y."/>
            <person name="Zwiers L.-H."/>
            <person name="Turgeon B."/>
            <person name="Goodwin S."/>
            <person name="Spatafora J."/>
            <person name="Crous P."/>
            <person name="Grigoriev I."/>
        </authorList>
    </citation>
    <scope>NUCLEOTIDE SEQUENCE</scope>
    <source>
        <strain evidence="3 5">CBS 304.34</strain>
    </source>
</reference>
<protein>
    <submittedName>
        <fullName evidence="3 5">Uncharacterized protein</fullName>
    </submittedName>
</protein>
<reference evidence="5" key="3">
    <citation type="submission" date="2025-04" db="UniProtKB">
        <authorList>
            <consortium name="RefSeq"/>
        </authorList>
    </citation>
    <scope>IDENTIFICATION</scope>
    <source>
        <strain evidence="5">CBS 304.34</strain>
    </source>
</reference>
<reference evidence="5" key="2">
    <citation type="submission" date="2020-04" db="EMBL/GenBank/DDBJ databases">
        <authorList>
            <consortium name="NCBI Genome Project"/>
        </authorList>
    </citation>
    <scope>NUCLEOTIDE SEQUENCE</scope>
    <source>
        <strain evidence="5">CBS 304.34</strain>
    </source>
</reference>
<keyword evidence="1" id="KW-1133">Transmembrane helix</keyword>
<sequence>MVLVRFAYRVVWIWVHDLAATDTGVWATSLSVRSSDMIGTGMRWHDILWGRQDSRRNYLETFGAVFGQGLFQEKYSIKRGNDYACITWDTTVCFFTFPFSFSPFPPKGKASGSQGLFFRVSGSELLFLFTGFFDKLCVFFVKHVWDSLSFLFFVMLLWTQLYSFLRSFCIWH</sequence>
<feature type="chain" id="PRO_5044628877" evidence="2">
    <location>
        <begin position="28"/>
        <end position="172"/>
    </location>
</feature>
<dbReference type="EMBL" id="MU003715">
    <property type="protein sequence ID" value="KAF2804030.1"/>
    <property type="molecule type" value="Genomic_DNA"/>
</dbReference>